<dbReference type="EMBL" id="JAYKLX010000004">
    <property type="protein sequence ID" value="MEB3345789.1"/>
    <property type="molecule type" value="Genomic_DNA"/>
</dbReference>
<keyword evidence="2" id="KW-1185">Reference proteome</keyword>
<proteinExistence type="predicted"/>
<name>A0ABU5ZUT4_9FLAO</name>
<protein>
    <submittedName>
        <fullName evidence="1">Gluconate 2-dehydrogenase subunit 3 family protein</fullName>
        <ecNumber evidence="1">1.-.-.-</ecNumber>
    </submittedName>
</protein>
<evidence type="ECO:0000313" key="2">
    <source>
        <dbReference type="Proteomes" id="UP001327027"/>
    </source>
</evidence>
<gene>
    <name evidence="1" type="ORF">U6A24_09970</name>
</gene>
<dbReference type="Pfam" id="PF13618">
    <property type="entry name" value="Gluconate_2-dh3"/>
    <property type="match status" value="1"/>
</dbReference>
<evidence type="ECO:0000313" key="1">
    <source>
        <dbReference type="EMBL" id="MEB3345789.1"/>
    </source>
</evidence>
<keyword evidence="1" id="KW-0560">Oxidoreductase</keyword>
<dbReference type="EC" id="1.-.-.-" evidence="1"/>
<reference evidence="1 2" key="1">
    <citation type="journal article" date="2013" name="Int. J. Syst. Evol. Microbiol.">
        <title>Aquimarina gracilis sp. nov., isolated from the gut microflora of a mussel, Mytilus coruscus, and emended description of Aquimarina spongiae.</title>
        <authorList>
            <person name="Park S.C."/>
            <person name="Choe H.N."/>
            <person name="Baik K.S."/>
            <person name="Seong C.N."/>
        </authorList>
    </citation>
    <scope>NUCLEOTIDE SEQUENCE [LARGE SCALE GENOMIC DNA]</scope>
    <source>
        <strain evidence="1 2">PSC32</strain>
    </source>
</reference>
<dbReference type="Proteomes" id="UP001327027">
    <property type="component" value="Unassembled WGS sequence"/>
</dbReference>
<dbReference type="GO" id="GO:0016491">
    <property type="term" value="F:oxidoreductase activity"/>
    <property type="evidence" value="ECO:0007669"/>
    <property type="project" value="UniProtKB-KW"/>
</dbReference>
<organism evidence="1 2">
    <name type="scientific">Aquimarina gracilis</name>
    <dbReference type="NCBI Taxonomy" id="874422"/>
    <lineage>
        <taxon>Bacteria</taxon>
        <taxon>Pseudomonadati</taxon>
        <taxon>Bacteroidota</taxon>
        <taxon>Flavobacteriia</taxon>
        <taxon>Flavobacteriales</taxon>
        <taxon>Flavobacteriaceae</taxon>
        <taxon>Aquimarina</taxon>
    </lineage>
</organism>
<dbReference type="RefSeq" id="WP_324179818.1">
    <property type="nucleotide sequence ID" value="NZ_BAABAW010000007.1"/>
</dbReference>
<dbReference type="InterPro" id="IPR027056">
    <property type="entry name" value="Gluconate_2DH_su3"/>
</dbReference>
<comment type="caution">
    <text evidence="1">The sequence shown here is derived from an EMBL/GenBank/DDBJ whole genome shotgun (WGS) entry which is preliminary data.</text>
</comment>
<accession>A0ABU5ZUT4</accession>
<sequence>MLNSILMMNRRQAIKNIGLSAGYIAATPAILSVLQSCTAEIQLNWIPELLSQDEAKVLDQLVDLIIPETDIPGAKSLNVGMFVDRYMNQVAQEEEAGMFKQTAGIVLSELGISEEKPVKKVKIEEYDALLSKYLRSSKEQQETYEEEMEQIKSPADFEKISKDAKVFLFLSAVRGLSIWGFKTSEEIGENVLAYAPVPGEQIGCDSVEKLTGGKAWSL</sequence>